<keyword evidence="10" id="KW-1185">Reference proteome</keyword>
<evidence type="ECO:0000256" key="7">
    <source>
        <dbReference type="ARBA" id="ARBA00038093"/>
    </source>
</evidence>
<dbReference type="Gene3D" id="3.40.50.1010">
    <property type="entry name" value="5'-nuclease"/>
    <property type="match status" value="1"/>
</dbReference>
<name>A0A965ZGB0_9SPHI</name>
<dbReference type="SUPFAM" id="SSF88723">
    <property type="entry name" value="PIN domain-like"/>
    <property type="match status" value="1"/>
</dbReference>
<evidence type="ECO:0000256" key="6">
    <source>
        <dbReference type="ARBA" id="ARBA00022842"/>
    </source>
</evidence>
<organism evidence="9 10">
    <name type="scientific">Mucilaginibacter agri</name>
    <dbReference type="NCBI Taxonomy" id="2695265"/>
    <lineage>
        <taxon>Bacteria</taxon>
        <taxon>Pseudomonadati</taxon>
        <taxon>Bacteroidota</taxon>
        <taxon>Sphingobacteriia</taxon>
        <taxon>Sphingobacteriales</taxon>
        <taxon>Sphingobacteriaceae</taxon>
        <taxon>Mucilaginibacter</taxon>
    </lineage>
</organism>
<evidence type="ECO:0000259" key="8">
    <source>
        <dbReference type="Pfam" id="PF01850"/>
    </source>
</evidence>
<keyword evidence="3" id="KW-0540">Nuclease</keyword>
<gene>
    <name evidence="9" type="ORF">GSY63_08865</name>
</gene>
<sequence length="119" mass="13587">MDSNIIIKFLAGDKEVQKYFLDFFPGFSFISELEVLSGIQFQEGGYEHAQGLLSEYQMIEYLPEMKEIVIRIRAQKKIKLPDAIIAATAIYYNLPLVSSDKGFNGIKGLNFVYHERTLA</sequence>
<proteinExistence type="inferred from homology"/>
<dbReference type="GO" id="GO:0016787">
    <property type="term" value="F:hydrolase activity"/>
    <property type="evidence" value="ECO:0007669"/>
    <property type="project" value="UniProtKB-KW"/>
</dbReference>
<comment type="cofactor">
    <cofactor evidence="1">
        <name>Mg(2+)</name>
        <dbReference type="ChEBI" id="CHEBI:18420"/>
    </cofactor>
</comment>
<evidence type="ECO:0000256" key="5">
    <source>
        <dbReference type="ARBA" id="ARBA00022801"/>
    </source>
</evidence>
<evidence type="ECO:0000313" key="9">
    <source>
        <dbReference type="EMBL" id="NCD69464.1"/>
    </source>
</evidence>
<keyword evidence="6" id="KW-0460">Magnesium</keyword>
<evidence type="ECO:0000256" key="2">
    <source>
        <dbReference type="ARBA" id="ARBA00022649"/>
    </source>
</evidence>
<dbReference type="GO" id="GO:0046872">
    <property type="term" value="F:metal ion binding"/>
    <property type="evidence" value="ECO:0007669"/>
    <property type="project" value="UniProtKB-KW"/>
</dbReference>
<evidence type="ECO:0000256" key="4">
    <source>
        <dbReference type="ARBA" id="ARBA00022723"/>
    </source>
</evidence>
<evidence type="ECO:0000313" key="10">
    <source>
        <dbReference type="Proteomes" id="UP000638732"/>
    </source>
</evidence>
<dbReference type="PANTHER" id="PTHR33653:SF1">
    <property type="entry name" value="RIBONUCLEASE VAPC2"/>
    <property type="match status" value="1"/>
</dbReference>
<dbReference type="EMBL" id="WWEO01000041">
    <property type="protein sequence ID" value="NCD69464.1"/>
    <property type="molecule type" value="Genomic_DNA"/>
</dbReference>
<dbReference type="PANTHER" id="PTHR33653">
    <property type="entry name" value="RIBONUCLEASE VAPC2"/>
    <property type="match status" value="1"/>
</dbReference>
<feature type="domain" description="PIN" evidence="8">
    <location>
        <begin position="2"/>
        <end position="106"/>
    </location>
</feature>
<dbReference type="Pfam" id="PF01850">
    <property type="entry name" value="PIN"/>
    <property type="match status" value="1"/>
</dbReference>
<dbReference type="RefSeq" id="WP_166585432.1">
    <property type="nucleotide sequence ID" value="NZ_WWEO01000041.1"/>
</dbReference>
<comment type="similarity">
    <text evidence="7">Belongs to the PINc/VapC protein family.</text>
</comment>
<evidence type="ECO:0000256" key="1">
    <source>
        <dbReference type="ARBA" id="ARBA00001946"/>
    </source>
</evidence>
<comment type="caution">
    <text evidence="9">The sequence shown here is derived from an EMBL/GenBank/DDBJ whole genome shotgun (WGS) entry which is preliminary data.</text>
</comment>
<accession>A0A965ZGB0</accession>
<dbReference type="AlphaFoldDB" id="A0A965ZGB0"/>
<evidence type="ECO:0000256" key="3">
    <source>
        <dbReference type="ARBA" id="ARBA00022722"/>
    </source>
</evidence>
<dbReference type="InterPro" id="IPR050556">
    <property type="entry name" value="Type_II_TA_system_RNase"/>
</dbReference>
<keyword evidence="5" id="KW-0378">Hydrolase</keyword>
<dbReference type="InterPro" id="IPR002716">
    <property type="entry name" value="PIN_dom"/>
</dbReference>
<dbReference type="GO" id="GO:0004518">
    <property type="term" value="F:nuclease activity"/>
    <property type="evidence" value="ECO:0007669"/>
    <property type="project" value="UniProtKB-KW"/>
</dbReference>
<dbReference type="InterPro" id="IPR029060">
    <property type="entry name" value="PIN-like_dom_sf"/>
</dbReference>
<keyword evidence="2" id="KW-1277">Toxin-antitoxin system</keyword>
<keyword evidence="4" id="KW-0479">Metal-binding</keyword>
<dbReference type="CDD" id="cd18738">
    <property type="entry name" value="PIN_VapC4-5_FitB-like"/>
    <property type="match status" value="1"/>
</dbReference>
<reference evidence="9" key="2">
    <citation type="submission" date="2020-10" db="EMBL/GenBank/DDBJ databases">
        <title>Mucilaginibacter sp. nov., isolated from soil.</title>
        <authorList>
            <person name="Jeon C.O."/>
        </authorList>
    </citation>
    <scope>NUCLEOTIDE SEQUENCE</scope>
    <source>
        <strain evidence="9">R11</strain>
    </source>
</reference>
<protein>
    <submittedName>
        <fullName evidence="9">PIN domain-containing protein</fullName>
    </submittedName>
</protein>
<dbReference type="Proteomes" id="UP000638732">
    <property type="component" value="Unassembled WGS sequence"/>
</dbReference>
<reference evidence="9" key="1">
    <citation type="submission" date="2020-01" db="EMBL/GenBank/DDBJ databases">
        <authorList>
            <person name="Seo Y.L."/>
        </authorList>
    </citation>
    <scope>NUCLEOTIDE SEQUENCE</scope>
    <source>
        <strain evidence="9">R11</strain>
    </source>
</reference>